<dbReference type="Proteomes" id="UP001526246">
    <property type="component" value="Unassembled WGS sequence"/>
</dbReference>
<dbReference type="Pfam" id="PF00563">
    <property type="entry name" value="EAL"/>
    <property type="match status" value="1"/>
</dbReference>
<proteinExistence type="predicted"/>
<protein>
    <submittedName>
        <fullName evidence="3">EAL domain-containing protein</fullName>
    </submittedName>
</protein>
<dbReference type="EMBL" id="JAPDOB010000001">
    <property type="protein sequence ID" value="MCW3797352.1"/>
    <property type="molecule type" value="Genomic_DNA"/>
</dbReference>
<dbReference type="Gene3D" id="3.20.20.450">
    <property type="entry name" value="EAL domain"/>
    <property type="match status" value="1"/>
</dbReference>
<organism evidence="3 4">
    <name type="scientific">Sphingomonas arvum</name>
    <dbReference type="NCBI Taxonomy" id="2992113"/>
    <lineage>
        <taxon>Bacteria</taxon>
        <taxon>Pseudomonadati</taxon>
        <taxon>Pseudomonadota</taxon>
        <taxon>Alphaproteobacteria</taxon>
        <taxon>Sphingomonadales</taxon>
        <taxon>Sphingomonadaceae</taxon>
        <taxon>Sphingomonas</taxon>
    </lineage>
</organism>
<sequence>MVASCTFPRRGKRSSDRLAAPLPPLPDKALEEAMAGDDLGLHFQPQFDVRSGAVIGVEALARWPGVASPEELFARADCASLSERLSRTMQRKALQAAGRWTGDLASLKLSVNVLAEDLARPGYECWLLDEITAAKVDPQRITAEIIESSLVADPIAAAGRLARLRAAGVRIAVDDFGTGYASLAYLTTLPLDLIKIDRALIRDVVGGTRDRIVVRALIAMARELGLQVLVEGVEDPAQLALLQDWGCDYYQGFLGAQALDEEALARFVSAARSGPSAPPAKDRA</sequence>
<evidence type="ECO:0000259" key="2">
    <source>
        <dbReference type="PROSITE" id="PS50883"/>
    </source>
</evidence>
<name>A0ABT3JE49_9SPHN</name>
<dbReference type="PANTHER" id="PTHR33121">
    <property type="entry name" value="CYCLIC DI-GMP PHOSPHODIESTERASE PDEF"/>
    <property type="match status" value="1"/>
</dbReference>
<evidence type="ECO:0000256" key="1">
    <source>
        <dbReference type="SAM" id="MobiDB-lite"/>
    </source>
</evidence>
<dbReference type="CDD" id="cd01948">
    <property type="entry name" value="EAL"/>
    <property type="match status" value="1"/>
</dbReference>
<comment type="caution">
    <text evidence="3">The sequence shown here is derived from an EMBL/GenBank/DDBJ whole genome shotgun (WGS) entry which is preliminary data.</text>
</comment>
<dbReference type="SUPFAM" id="SSF141868">
    <property type="entry name" value="EAL domain-like"/>
    <property type="match status" value="1"/>
</dbReference>
<feature type="domain" description="EAL" evidence="2">
    <location>
        <begin position="23"/>
        <end position="272"/>
    </location>
</feature>
<dbReference type="PANTHER" id="PTHR33121:SF70">
    <property type="entry name" value="SIGNALING PROTEIN YKOW"/>
    <property type="match status" value="1"/>
</dbReference>
<accession>A0ABT3JE49</accession>
<evidence type="ECO:0000313" key="4">
    <source>
        <dbReference type="Proteomes" id="UP001526246"/>
    </source>
</evidence>
<keyword evidence="4" id="KW-1185">Reference proteome</keyword>
<reference evidence="3 4" key="1">
    <citation type="submission" date="2022-10" db="EMBL/GenBank/DDBJ databases">
        <title>Sphingomonas sp.</title>
        <authorList>
            <person name="Jin C."/>
        </authorList>
    </citation>
    <scope>NUCLEOTIDE SEQUENCE [LARGE SCALE GENOMIC DNA]</scope>
    <source>
        <strain evidence="3 4">BN140010</strain>
    </source>
</reference>
<gene>
    <name evidence="3" type="ORF">OMW55_05970</name>
</gene>
<dbReference type="InterPro" id="IPR001633">
    <property type="entry name" value="EAL_dom"/>
</dbReference>
<dbReference type="InterPro" id="IPR035919">
    <property type="entry name" value="EAL_sf"/>
</dbReference>
<dbReference type="InterPro" id="IPR050706">
    <property type="entry name" value="Cyclic-di-GMP_PDE-like"/>
</dbReference>
<dbReference type="PROSITE" id="PS50883">
    <property type="entry name" value="EAL"/>
    <property type="match status" value="1"/>
</dbReference>
<dbReference type="SMART" id="SM00052">
    <property type="entry name" value="EAL"/>
    <property type="match status" value="1"/>
</dbReference>
<evidence type="ECO:0000313" key="3">
    <source>
        <dbReference type="EMBL" id="MCW3797352.1"/>
    </source>
</evidence>
<feature type="region of interest" description="Disordered" evidence="1">
    <location>
        <begin position="1"/>
        <end position="23"/>
    </location>
</feature>
<dbReference type="RefSeq" id="WP_264881563.1">
    <property type="nucleotide sequence ID" value="NZ_JAPDOB010000001.1"/>
</dbReference>